<dbReference type="SMART" id="SM00346">
    <property type="entry name" value="HTH_ICLR"/>
    <property type="match status" value="1"/>
</dbReference>
<dbReference type="PANTHER" id="PTHR30136:SF24">
    <property type="entry name" value="HTH-TYPE TRANSCRIPTIONAL REPRESSOR ALLR"/>
    <property type="match status" value="1"/>
</dbReference>
<sequence>MKADESSSIENEDKGEKGSDSVRAVNRALDILIAFSRQDSELTATELLQRVKLSRPTLYRLLYTLETRGFITSSGDPQRFRLGPAIARLSHVWTESLDITAIAEPIMRALWQETQETVAVFVERADMRLCLAELPSPQPLNFKRGVGYQERIAVGATGRAILAFKADAQERLDDYLRGLDVDRQAFVQSLAETRKQGYAVSRNELIVGAVAVAAPFFDRKGVAGSIGLFGPATRLDESAVKALGKRVMQSAGALSRELGLGDSH</sequence>
<evidence type="ECO:0000313" key="7">
    <source>
        <dbReference type="EMBL" id="CAB3663494.1"/>
    </source>
</evidence>
<dbReference type="AlphaFoldDB" id="A0A6S6Z958"/>
<dbReference type="RefSeq" id="WP_175168788.1">
    <property type="nucleotide sequence ID" value="NZ_CADIJQ010000001.1"/>
</dbReference>
<dbReference type="Gene3D" id="3.30.450.40">
    <property type="match status" value="1"/>
</dbReference>
<dbReference type="Pfam" id="PF09339">
    <property type="entry name" value="HTH_IclR"/>
    <property type="match status" value="1"/>
</dbReference>
<dbReference type="PROSITE" id="PS51077">
    <property type="entry name" value="HTH_ICLR"/>
    <property type="match status" value="1"/>
</dbReference>
<feature type="domain" description="HTH iclR-type" evidence="5">
    <location>
        <begin position="22"/>
        <end position="84"/>
    </location>
</feature>
<dbReference type="EMBL" id="CADIJQ010000001">
    <property type="protein sequence ID" value="CAB3663494.1"/>
    <property type="molecule type" value="Genomic_DNA"/>
</dbReference>
<accession>A0A6S6Z958</accession>
<dbReference type="GO" id="GO:0003677">
    <property type="term" value="F:DNA binding"/>
    <property type="evidence" value="ECO:0007669"/>
    <property type="project" value="UniProtKB-KW"/>
</dbReference>
<feature type="region of interest" description="Disordered" evidence="4">
    <location>
        <begin position="1"/>
        <end position="20"/>
    </location>
</feature>
<keyword evidence="8" id="KW-1185">Reference proteome</keyword>
<evidence type="ECO:0000256" key="1">
    <source>
        <dbReference type="ARBA" id="ARBA00023015"/>
    </source>
</evidence>
<dbReference type="SUPFAM" id="SSF46785">
    <property type="entry name" value="Winged helix' DNA-binding domain"/>
    <property type="match status" value="1"/>
</dbReference>
<dbReference type="SUPFAM" id="SSF55781">
    <property type="entry name" value="GAF domain-like"/>
    <property type="match status" value="1"/>
</dbReference>
<keyword evidence="2" id="KW-0238">DNA-binding</keyword>
<evidence type="ECO:0000259" key="6">
    <source>
        <dbReference type="PROSITE" id="PS51078"/>
    </source>
</evidence>
<name>A0A6S6Z958_9BURK</name>
<evidence type="ECO:0000313" key="8">
    <source>
        <dbReference type="Proteomes" id="UP000494269"/>
    </source>
</evidence>
<dbReference type="GO" id="GO:0003700">
    <property type="term" value="F:DNA-binding transcription factor activity"/>
    <property type="evidence" value="ECO:0007669"/>
    <property type="project" value="TreeGrafter"/>
</dbReference>
<keyword evidence="1" id="KW-0805">Transcription regulation</keyword>
<proteinExistence type="predicted"/>
<evidence type="ECO:0000259" key="5">
    <source>
        <dbReference type="PROSITE" id="PS51077"/>
    </source>
</evidence>
<dbReference type="InterPro" id="IPR005471">
    <property type="entry name" value="Tscrpt_reg_IclR_N"/>
</dbReference>
<evidence type="ECO:0000256" key="4">
    <source>
        <dbReference type="SAM" id="MobiDB-lite"/>
    </source>
</evidence>
<dbReference type="InterPro" id="IPR014757">
    <property type="entry name" value="Tscrpt_reg_IclR_C"/>
</dbReference>
<dbReference type="PANTHER" id="PTHR30136">
    <property type="entry name" value="HELIX-TURN-HELIX TRANSCRIPTIONAL REGULATOR, ICLR FAMILY"/>
    <property type="match status" value="1"/>
</dbReference>
<evidence type="ECO:0000256" key="3">
    <source>
        <dbReference type="ARBA" id="ARBA00023163"/>
    </source>
</evidence>
<dbReference type="InterPro" id="IPR036390">
    <property type="entry name" value="WH_DNA-bd_sf"/>
</dbReference>
<dbReference type="InterPro" id="IPR050707">
    <property type="entry name" value="HTH_MetabolicPath_Reg"/>
</dbReference>
<dbReference type="Pfam" id="PF01614">
    <property type="entry name" value="IclR_C"/>
    <property type="match status" value="1"/>
</dbReference>
<feature type="domain" description="IclR-ED" evidence="6">
    <location>
        <begin position="85"/>
        <end position="260"/>
    </location>
</feature>
<dbReference type="GO" id="GO:0045892">
    <property type="term" value="P:negative regulation of DNA-templated transcription"/>
    <property type="evidence" value="ECO:0007669"/>
    <property type="project" value="TreeGrafter"/>
</dbReference>
<dbReference type="InterPro" id="IPR029016">
    <property type="entry name" value="GAF-like_dom_sf"/>
</dbReference>
<dbReference type="Proteomes" id="UP000494269">
    <property type="component" value="Unassembled WGS sequence"/>
</dbReference>
<dbReference type="InterPro" id="IPR036388">
    <property type="entry name" value="WH-like_DNA-bd_sf"/>
</dbReference>
<keyword evidence="3" id="KW-0804">Transcription</keyword>
<gene>
    <name evidence="7" type="primary">xynR_1</name>
    <name evidence="7" type="ORF">LMG3441_00686</name>
</gene>
<protein>
    <submittedName>
        <fullName evidence="7">HTH-type transcriptional regulator XynR</fullName>
    </submittedName>
</protein>
<dbReference type="PROSITE" id="PS51078">
    <property type="entry name" value="ICLR_ED"/>
    <property type="match status" value="1"/>
</dbReference>
<dbReference type="Gene3D" id="1.10.10.10">
    <property type="entry name" value="Winged helix-like DNA-binding domain superfamily/Winged helix DNA-binding domain"/>
    <property type="match status" value="1"/>
</dbReference>
<reference evidence="7 8" key="1">
    <citation type="submission" date="2020-04" db="EMBL/GenBank/DDBJ databases">
        <authorList>
            <person name="De Canck E."/>
        </authorList>
    </citation>
    <scope>NUCLEOTIDE SEQUENCE [LARGE SCALE GENOMIC DNA]</scope>
    <source>
        <strain evidence="7 8">LMG 3441</strain>
    </source>
</reference>
<organism evidence="7 8">
    <name type="scientific">Achromobacter kerstersii</name>
    <dbReference type="NCBI Taxonomy" id="1353890"/>
    <lineage>
        <taxon>Bacteria</taxon>
        <taxon>Pseudomonadati</taxon>
        <taxon>Pseudomonadota</taxon>
        <taxon>Betaproteobacteria</taxon>
        <taxon>Burkholderiales</taxon>
        <taxon>Alcaligenaceae</taxon>
        <taxon>Achromobacter</taxon>
    </lineage>
</organism>
<evidence type="ECO:0000256" key="2">
    <source>
        <dbReference type="ARBA" id="ARBA00023125"/>
    </source>
</evidence>